<evidence type="ECO:0000313" key="2">
    <source>
        <dbReference type="EMBL" id="MBO8202286.1"/>
    </source>
</evidence>
<comment type="caution">
    <text evidence="2">The sequence shown here is derived from an EMBL/GenBank/DDBJ whole genome shotgun (WGS) entry which is preliminary data.</text>
</comment>
<protein>
    <submittedName>
        <fullName evidence="2">Uncharacterized protein</fullName>
    </submittedName>
</protein>
<keyword evidence="3" id="KW-1185">Reference proteome</keyword>
<proteinExistence type="predicted"/>
<organism evidence="2 3">
    <name type="scientific">Streptomyces smyrnaeus</name>
    <dbReference type="NCBI Taxonomy" id="1387713"/>
    <lineage>
        <taxon>Bacteria</taxon>
        <taxon>Bacillati</taxon>
        <taxon>Actinomycetota</taxon>
        <taxon>Actinomycetes</taxon>
        <taxon>Kitasatosporales</taxon>
        <taxon>Streptomycetaceae</taxon>
        <taxon>Streptomyces</taxon>
    </lineage>
</organism>
<name>A0ABS3Y3Q2_9ACTN</name>
<evidence type="ECO:0000256" key="1">
    <source>
        <dbReference type="SAM" id="MobiDB-lite"/>
    </source>
</evidence>
<accession>A0ABS3Y3Q2</accession>
<reference evidence="2 3" key="1">
    <citation type="submission" date="2021-02" db="EMBL/GenBank/DDBJ databases">
        <title>Streptomyces spirodelae sp. nov., isolated from duckweed.</title>
        <authorList>
            <person name="Saimee Y."/>
            <person name="Duangmal K."/>
        </authorList>
    </citation>
    <scope>NUCLEOTIDE SEQUENCE [LARGE SCALE GENOMIC DNA]</scope>
    <source>
        <strain evidence="2 3">DSM 42105</strain>
    </source>
</reference>
<feature type="region of interest" description="Disordered" evidence="1">
    <location>
        <begin position="14"/>
        <end position="59"/>
    </location>
</feature>
<dbReference type="EMBL" id="JAFFZM010000022">
    <property type="protein sequence ID" value="MBO8202286.1"/>
    <property type="molecule type" value="Genomic_DNA"/>
</dbReference>
<feature type="compositionally biased region" description="Low complexity" evidence="1">
    <location>
        <begin position="40"/>
        <end position="59"/>
    </location>
</feature>
<evidence type="ECO:0000313" key="3">
    <source>
        <dbReference type="Proteomes" id="UP000721954"/>
    </source>
</evidence>
<sequence>MARTVGAVCGGRMADGHALVSGSPRQGASFANSWADSGGSARTSSRWTRPSTTAATTST</sequence>
<dbReference type="Proteomes" id="UP000721954">
    <property type="component" value="Unassembled WGS sequence"/>
</dbReference>
<feature type="compositionally biased region" description="Polar residues" evidence="1">
    <location>
        <begin position="23"/>
        <end position="35"/>
    </location>
</feature>
<gene>
    <name evidence="2" type="ORF">JW613_28960</name>
</gene>